<gene>
    <name evidence="4" type="ordered locus">VIT_05s0049g02190</name>
</gene>
<dbReference type="InterPro" id="IPR015943">
    <property type="entry name" value="WD40/YVTN_repeat-like_dom_sf"/>
</dbReference>
<dbReference type="PANTHER" id="PTHR44566:SF1">
    <property type="entry name" value="WD REPEAT-CONTAINING PROTEIN 25"/>
    <property type="match status" value="1"/>
</dbReference>
<dbReference type="PANTHER" id="PTHR44566">
    <property type="entry name" value="TRANSDUCIN/WD40 REPEAT-LIKE SUPERFAMILY PROTEIN"/>
    <property type="match status" value="1"/>
</dbReference>
<feature type="repeat" description="WD" evidence="3">
    <location>
        <begin position="49"/>
        <end position="83"/>
    </location>
</feature>
<keyword evidence="2" id="KW-0677">Repeat</keyword>
<dbReference type="HOGENOM" id="CLU_1071242_0_0_1"/>
<reference evidence="5" key="1">
    <citation type="journal article" date="2007" name="Nature">
        <title>The grapevine genome sequence suggests ancestral hexaploidization in major angiosperm phyla.</title>
        <authorList>
            <consortium name="The French-Italian Public Consortium for Grapevine Genome Characterization."/>
            <person name="Jaillon O."/>
            <person name="Aury J.-M."/>
            <person name="Noel B."/>
            <person name="Policriti A."/>
            <person name="Clepet C."/>
            <person name="Casagrande A."/>
            <person name="Choisne N."/>
            <person name="Aubourg S."/>
            <person name="Vitulo N."/>
            <person name="Jubin C."/>
            <person name="Vezzi A."/>
            <person name="Legeai F."/>
            <person name="Hugueney P."/>
            <person name="Dasilva C."/>
            <person name="Horner D."/>
            <person name="Mica E."/>
            <person name="Jublot D."/>
            <person name="Poulain J."/>
            <person name="Bruyere C."/>
            <person name="Billault A."/>
            <person name="Segurens B."/>
            <person name="Gouyvenoux M."/>
            <person name="Ugarte E."/>
            <person name="Cattonaro F."/>
            <person name="Anthouard V."/>
            <person name="Vico V."/>
            <person name="Del Fabbro C."/>
            <person name="Alaux M."/>
            <person name="Di Gaspero G."/>
            <person name="Dumas V."/>
            <person name="Felice N."/>
            <person name="Paillard S."/>
            <person name="Juman I."/>
            <person name="Moroldo M."/>
            <person name="Scalabrin S."/>
            <person name="Canaguier A."/>
            <person name="Le Clainche I."/>
            <person name="Malacrida G."/>
            <person name="Durand E."/>
            <person name="Pesole G."/>
            <person name="Laucou V."/>
            <person name="Chatelet P."/>
            <person name="Merdinoglu D."/>
            <person name="Delledonne M."/>
            <person name="Pezzotti M."/>
            <person name="Lecharny A."/>
            <person name="Scarpelli C."/>
            <person name="Artiguenave F."/>
            <person name="Pe M.E."/>
            <person name="Valle G."/>
            <person name="Morgante M."/>
            <person name="Caboche M."/>
            <person name="Adam-Blondon A.-F."/>
            <person name="Weissenbach J."/>
            <person name="Quetier F."/>
            <person name="Wincker P."/>
        </authorList>
    </citation>
    <scope>NUCLEOTIDE SEQUENCE [LARGE SCALE GENOMIC DNA]</scope>
    <source>
        <strain evidence="5">cv. Pinot noir / PN40024</strain>
    </source>
</reference>
<dbReference type="PROSITE" id="PS00678">
    <property type="entry name" value="WD_REPEATS_1"/>
    <property type="match status" value="1"/>
</dbReference>
<dbReference type="SUPFAM" id="SSF50978">
    <property type="entry name" value="WD40 repeat-like"/>
    <property type="match status" value="1"/>
</dbReference>
<dbReference type="InterPro" id="IPR036322">
    <property type="entry name" value="WD40_repeat_dom_sf"/>
</dbReference>
<evidence type="ECO:0000256" key="2">
    <source>
        <dbReference type="ARBA" id="ARBA00022737"/>
    </source>
</evidence>
<dbReference type="PROSITE" id="PS50294">
    <property type="entry name" value="WD_REPEATS_REGION"/>
    <property type="match status" value="1"/>
</dbReference>
<dbReference type="InterPro" id="IPR053053">
    <property type="entry name" value="WD_repeat_protein"/>
</dbReference>
<evidence type="ECO:0000313" key="4">
    <source>
        <dbReference type="EMBL" id="CCB48636.1"/>
    </source>
</evidence>
<evidence type="ECO:0000313" key="5">
    <source>
        <dbReference type="Proteomes" id="UP000009183"/>
    </source>
</evidence>
<dbReference type="OrthoDB" id="256303at2759"/>
<evidence type="ECO:0000256" key="3">
    <source>
        <dbReference type="PROSITE-ProRule" id="PRU00221"/>
    </source>
</evidence>
<dbReference type="InParanoid" id="F6H8U0"/>
<organism evidence="4 5">
    <name type="scientific">Vitis vinifera</name>
    <name type="common">Grape</name>
    <dbReference type="NCBI Taxonomy" id="29760"/>
    <lineage>
        <taxon>Eukaryota</taxon>
        <taxon>Viridiplantae</taxon>
        <taxon>Streptophyta</taxon>
        <taxon>Embryophyta</taxon>
        <taxon>Tracheophyta</taxon>
        <taxon>Spermatophyta</taxon>
        <taxon>Magnoliopsida</taxon>
        <taxon>eudicotyledons</taxon>
        <taxon>Gunneridae</taxon>
        <taxon>Pentapetalae</taxon>
        <taxon>rosids</taxon>
        <taxon>Vitales</taxon>
        <taxon>Vitaceae</taxon>
        <taxon>Viteae</taxon>
        <taxon>Vitis</taxon>
    </lineage>
</organism>
<dbReference type="STRING" id="29760.F6H8U0"/>
<proteinExistence type="predicted"/>
<name>F6H8U0_VITVI</name>
<dbReference type="eggNOG" id="KOG0282">
    <property type="taxonomic scope" value="Eukaryota"/>
</dbReference>
<dbReference type="Gene3D" id="2.130.10.10">
    <property type="entry name" value="YVTN repeat-like/Quinoprotein amine dehydrogenase"/>
    <property type="match status" value="1"/>
</dbReference>
<keyword evidence="5" id="KW-1185">Reference proteome</keyword>
<accession>F6H8U0</accession>
<dbReference type="AlphaFoldDB" id="F6H8U0"/>
<dbReference type="Proteomes" id="UP000009183">
    <property type="component" value="Chromosome 5"/>
</dbReference>
<dbReference type="InterPro" id="IPR019775">
    <property type="entry name" value="WD40_repeat_CS"/>
</dbReference>
<dbReference type="EMBL" id="FN595496">
    <property type="protein sequence ID" value="CCB48636.1"/>
    <property type="molecule type" value="Genomic_DNA"/>
</dbReference>
<dbReference type="InterPro" id="IPR001680">
    <property type="entry name" value="WD40_rpt"/>
</dbReference>
<sequence length="260" mass="30630">MSTEELAQAVSTKMSFKNWKSEEAKVEPIRKLENLDSFFLAFLVSLPILKNHKKSVNTIPWSPTHAHRLASARMDHIICIWNVWNRDQKEACEFSYHNAAVKDVRWRKQEQSSDSLKEFRQVKGIMMQIRINQAISQMMMNLIMPKPSRLSLKIHFQSLIHQKISLSNLNLTMILQGLPERPQVCCYYLHILWSRHCFIRRLKKGAGGDMRRLFYWVAVHMNNEVMWEKWLPNMNVVLYIGTCASREVCRLLSKKMPELT</sequence>
<protein>
    <submittedName>
        <fullName evidence="4">Uncharacterized protein</fullName>
    </submittedName>
</protein>
<dbReference type="PROSITE" id="PS50082">
    <property type="entry name" value="WD_REPEATS_2"/>
    <property type="match status" value="1"/>
</dbReference>
<dbReference type="PaxDb" id="29760-VIT_05s0049g02190.t01"/>
<evidence type="ECO:0000256" key="1">
    <source>
        <dbReference type="ARBA" id="ARBA00022574"/>
    </source>
</evidence>
<keyword evidence="1 3" id="KW-0853">WD repeat</keyword>